<dbReference type="InterPro" id="IPR015421">
    <property type="entry name" value="PyrdxlP-dep_Trfase_major"/>
</dbReference>
<feature type="domain" description="Aminotransferase class V" evidence="7">
    <location>
        <begin position="2"/>
        <end position="83"/>
    </location>
</feature>
<dbReference type="InterPro" id="IPR020578">
    <property type="entry name" value="Aminotrans_V_PyrdxlP_BS"/>
</dbReference>
<dbReference type="PANTHER" id="PTHR43586:SF8">
    <property type="entry name" value="CYSTEINE DESULFURASE 1, CHLOROPLASTIC"/>
    <property type="match status" value="1"/>
</dbReference>
<dbReference type="Pfam" id="PF00266">
    <property type="entry name" value="Aminotran_5"/>
    <property type="match status" value="1"/>
</dbReference>
<keyword evidence="9" id="KW-1185">Reference proteome</keyword>
<evidence type="ECO:0000259" key="7">
    <source>
        <dbReference type="Pfam" id="PF00266"/>
    </source>
</evidence>
<evidence type="ECO:0000256" key="2">
    <source>
        <dbReference type="ARBA" id="ARBA00022898"/>
    </source>
</evidence>
<dbReference type="EMBL" id="BSUZ01000001">
    <property type="protein sequence ID" value="GMA84982.1"/>
    <property type="molecule type" value="Genomic_DNA"/>
</dbReference>
<comment type="similarity">
    <text evidence="4">Belongs to the class-V pyridoxal-phosphate-dependent aminotransferase family.</text>
</comment>
<evidence type="ECO:0000313" key="9">
    <source>
        <dbReference type="Proteomes" id="UP001157017"/>
    </source>
</evidence>
<protein>
    <recommendedName>
        <fullName evidence="7">Aminotransferase class V domain-containing protein</fullName>
    </recommendedName>
</protein>
<feature type="region of interest" description="Disordered" evidence="6">
    <location>
        <begin position="114"/>
        <end position="165"/>
    </location>
</feature>
<evidence type="ECO:0000256" key="1">
    <source>
        <dbReference type="ARBA" id="ARBA00001933"/>
    </source>
</evidence>
<comment type="catalytic activity">
    <reaction evidence="3">
        <text>(sulfur carrier)-H + L-cysteine = (sulfur carrier)-SH + L-alanine</text>
        <dbReference type="Rhea" id="RHEA:43892"/>
        <dbReference type="Rhea" id="RHEA-COMP:14737"/>
        <dbReference type="Rhea" id="RHEA-COMP:14739"/>
        <dbReference type="ChEBI" id="CHEBI:29917"/>
        <dbReference type="ChEBI" id="CHEBI:35235"/>
        <dbReference type="ChEBI" id="CHEBI:57972"/>
        <dbReference type="ChEBI" id="CHEBI:64428"/>
        <dbReference type="EC" id="2.8.1.7"/>
    </reaction>
</comment>
<accession>A0ABQ6JB20</accession>
<name>A0ABQ6JB20_9ACTN</name>
<evidence type="ECO:0000256" key="5">
    <source>
        <dbReference type="RuleBase" id="RU004504"/>
    </source>
</evidence>
<feature type="compositionally biased region" description="Basic residues" evidence="6">
    <location>
        <begin position="127"/>
        <end position="158"/>
    </location>
</feature>
<dbReference type="Gene3D" id="3.40.640.10">
    <property type="entry name" value="Type I PLP-dependent aspartate aminotransferase-like (Major domain)"/>
    <property type="match status" value="1"/>
</dbReference>
<proteinExistence type="inferred from homology"/>
<reference evidence="9" key="1">
    <citation type="journal article" date="2019" name="Int. J. Syst. Evol. Microbiol.">
        <title>The Global Catalogue of Microorganisms (GCM) 10K type strain sequencing project: providing services to taxonomists for standard genome sequencing and annotation.</title>
        <authorList>
            <consortium name="The Broad Institute Genomics Platform"/>
            <consortium name="The Broad Institute Genome Sequencing Center for Infectious Disease"/>
            <person name="Wu L."/>
            <person name="Ma J."/>
        </authorList>
    </citation>
    <scope>NUCLEOTIDE SEQUENCE [LARGE SCALE GENOMIC DNA]</scope>
    <source>
        <strain evidence="9">NBRC 108730</strain>
    </source>
</reference>
<dbReference type="InterPro" id="IPR015424">
    <property type="entry name" value="PyrdxlP-dep_Trfase"/>
</dbReference>
<dbReference type="SUPFAM" id="SSF53383">
    <property type="entry name" value="PLP-dependent transferases"/>
    <property type="match status" value="1"/>
</dbReference>
<evidence type="ECO:0000256" key="3">
    <source>
        <dbReference type="ARBA" id="ARBA00050776"/>
    </source>
</evidence>
<evidence type="ECO:0000256" key="4">
    <source>
        <dbReference type="RuleBase" id="RU004075"/>
    </source>
</evidence>
<dbReference type="Proteomes" id="UP001157017">
    <property type="component" value="Unassembled WGS sequence"/>
</dbReference>
<gene>
    <name evidence="8" type="ORF">GCM10025868_02320</name>
</gene>
<dbReference type="PROSITE" id="PS00595">
    <property type="entry name" value="AA_TRANSFER_CLASS_5"/>
    <property type="match status" value="1"/>
</dbReference>
<sequence length="165" mass="17252">MVTERTKVLAFTQASNVLGTMPPVEPLVARAREVGALTVLDACQSVPHAPVDLAALGVDFAAFSGHKMLGPSGVGVLWGREEPAGRDAAVPHRRLDDLDGHDGGLDLPAAARALRGRGADGRAGGRAARRRPVPVRPRHAPRRRARAPAHRAAARRPGRACPGCG</sequence>
<keyword evidence="2" id="KW-0663">Pyridoxal phosphate</keyword>
<dbReference type="PANTHER" id="PTHR43586">
    <property type="entry name" value="CYSTEINE DESULFURASE"/>
    <property type="match status" value="1"/>
</dbReference>
<comment type="caution">
    <text evidence="8">The sequence shown here is derived from an EMBL/GenBank/DDBJ whole genome shotgun (WGS) entry which is preliminary data.</text>
</comment>
<dbReference type="InterPro" id="IPR000192">
    <property type="entry name" value="Aminotrans_V_dom"/>
</dbReference>
<organism evidence="8 9">
    <name type="scientific">Angustibacter aerolatus</name>
    <dbReference type="NCBI Taxonomy" id="1162965"/>
    <lineage>
        <taxon>Bacteria</taxon>
        <taxon>Bacillati</taxon>
        <taxon>Actinomycetota</taxon>
        <taxon>Actinomycetes</taxon>
        <taxon>Kineosporiales</taxon>
        <taxon>Kineosporiaceae</taxon>
    </lineage>
</organism>
<comment type="cofactor">
    <cofactor evidence="1 5">
        <name>pyridoxal 5'-phosphate</name>
        <dbReference type="ChEBI" id="CHEBI:597326"/>
    </cofactor>
</comment>
<evidence type="ECO:0000313" key="8">
    <source>
        <dbReference type="EMBL" id="GMA84982.1"/>
    </source>
</evidence>
<evidence type="ECO:0000256" key="6">
    <source>
        <dbReference type="SAM" id="MobiDB-lite"/>
    </source>
</evidence>